<dbReference type="SUPFAM" id="SSF52821">
    <property type="entry name" value="Rhodanese/Cell cycle control phosphatase"/>
    <property type="match status" value="1"/>
</dbReference>
<dbReference type="AlphaFoldDB" id="A0A3E0WWP8"/>
<dbReference type="RefSeq" id="WP_116301875.1">
    <property type="nucleotide sequence ID" value="NZ_NFZV01000007.1"/>
</dbReference>
<evidence type="ECO:0000256" key="1">
    <source>
        <dbReference type="HAMAP-Rule" id="MF_00469"/>
    </source>
</evidence>
<dbReference type="Pfam" id="PF17773">
    <property type="entry name" value="UPF0176_N"/>
    <property type="match status" value="1"/>
</dbReference>
<dbReference type="Proteomes" id="UP000256763">
    <property type="component" value="Unassembled WGS sequence"/>
</dbReference>
<name>A0A3E0WWP8_9GAMM</name>
<accession>A0A3E0WWP8</accession>
<sequence>MSAIVIATFYKFVPLDDCQELQTRLQAHCEAISLRGTILLAHEGINATVAGNRSAVDSVLSWLRGDARFADLAHKESTASEIPFQRMKVRVKKEIVTLGQPEADPVHRVGTYVKPRDWNALIQDPDVVVIDTRNDYEVAIGSFEGAIDPGTEKFRDFPAYIEENLDKRRHKRVAMFCTGGIRCEKSTSYLLNQGFEEVYHLEGGILKYLEEVPEENSLWRGECFVFDERVAVKHGLALGSYDACRGCGRPISEADKAAATYEEGVCCPHCHATLAKEQRERLREAHKQRLLARRRQKAQPA</sequence>
<dbReference type="PANTHER" id="PTHR43268">
    <property type="entry name" value="THIOSULFATE SULFURTRANSFERASE/RHODANESE-LIKE DOMAIN-CONTAINING PROTEIN 2"/>
    <property type="match status" value="1"/>
</dbReference>
<dbReference type="EMBL" id="NFZW01000009">
    <property type="protein sequence ID" value="RFA36425.1"/>
    <property type="molecule type" value="Genomic_DNA"/>
</dbReference>
<dbReference type="GO" id="GO:0006400">
    <property type="term" value="P:tRNA modification"/>
    <property type="evidence" value="ECO:0007669"/>
    <property type="project" value="UniProtKB-UniRule"/>
</dbReference>
<organism evidence="3 4">
    <name type="scientific">Alkalilimnicola ehrlichii</name>
    <dbReference type="NCBI Taxonomy" id="351052"/>
    <lineage>
        <taxon>Bacteria</taxon>
        <taxon>Pseudomonadati</taxon>
        <taxon>Pseudomonadota</taxon>
        <taxon>Gammaproteobacteria</taxon>
        <taxon>Chromatiales</taxon>
        <taxon>Ectothiorhodospiraceae</taxon>
        <taxon>Alkalilimnicola</taxon>
    </lineage>
</organism>
<dbReference type="Pfam" id="PF00581">
    <property type="entry name" value="Rhodanese"/>
    <property type="match status" value="1"/>
</dbReference>
<dbReference type="PROSITE" id="PS50206">
    <property type="entry name" value="RHODANESE_3"/>
    <property type="match status" value="1"/>
</dbReference>
<proteinExistence type="inferred from homology"/>
<evidence type="ECO:0000313" key="3">
    <source>
        <dbReference type="EMBL" id="RFA36425.1"/>
    </source>
</evidence>
<protein>
    <recommendedName>
        <fullName evidence="1">tRNA uridine(34) hydroxylase</fullName>
        <ecNumber evidence="1">1.14.-.-</ecNumber>
    </recommendedName>
    <alternativeName>
        <fullName evidence="1">tRNA hydroxylation protein O</fullName>
    </alternativeName>
</protein>
<keyword evidence="4" id="KW-1185">Reference proteome</keyword>
<dbReference type="PANTHER" id="PTHR43268:SF3">
    <property type="entry name" value="RHODANESE-LIKE DOMAIN-CONTAINING PROTEIN 7-RELATED"/>
    <property type="match status" value="1"/>
</dbReference>
<dbReference type="SMART" id="SM00450">
    <property type="entry name" value="RHOD"/>
    <property type="match status" value="1"/>
</dbReference>
<gene>
    <name evidence="1" type="primary">trhO</name>
    <name evidence="3" type="ORF">CAL65_10620</name>
</gene>
<keyword evidence="1" id="KW-0560">Oxidoreductase</keyword>
<dbReference type="EC" id="1.14.-.-" evidence="1"/>
<dbReference type="GO" id="GO:0016705">
    <property type="term" value="F:oxidoreductase activity, acting on paired donors, with incorporation or reduction of molecular oxygen"/>
    <property type="evidence" value="ECO:0007669"/>
    <property type="project" value="UniProtKB-UniRule"/>
</dbReference>
<dbReference type="OrthoDB" id="9778326at2"/>
<reference evidence="4" key="1">
    <citation type="submission" date="2017-05" db="EMBL/GenBank/DDBJ databases">
        <authorList>
            <person name="Sharma S."/>
            <person name="Sidhu C."/>
            <person name="Pinnaka A.K."/>
        </authorList>
    </citation>
    <scope>NUCLEOTIDE SEQUENCE [LARGE SCALE GENOMIC DNA]</scope>
    <source>
        <strain evidence="4">AK93</strain>
    </source>
</reference>
<dbReference type="InterPro" id="IPR020936">
    <property type="entry name" value="TrhO"/>
</dbReference>
<comment type="function">
    <text evidence="1">Catalyzes oxygen-dependent 5-hydroxyuridine (ho5U) modification at position 34 in tRNAs.</text>
</comment>
<dbReference type="CDD" id="cd01518">
    <property type="entry name" value="RHOD_YceA"/>
    <property type="match status" value="1"/>
</dbReference>
<comment type="similarity">
    <text evidence="1">Belongs to the TrhO family.</text>
</comment>
<evidence type="ECO:0000313" key="4">
    <source>
        <dbReference type="Proteomes" id="UP000256763"/>
    </source>
</evidence>
<dbReference type="Gene3D" id="3.30.70.100">
    <property type="match status" value="1"/>
</dbReference>
<feature type="domain" description="Rhodanese" evidence="2">
    <location>
        <begin position="123"/>
        <end position="217"/>
    </location>
</feature>
<evidence type="ECO:0000259" key="2">
    <source>
        <dbReference type="PROSITE" id="PS50206"/>
    </source>
</evidence>
<dbReference type="InterPro" id="IPR040503">
    <property type="entry name" value="TRHO_N"/>
</dbReference>
<comment type="catalytic activity">
    <reaction evidence="1">
        <text>uridine(34) in tRNA + AH2 + O2 = 5-hydroxyuridine(34) in tRNA + A + H2O</text>
        <dbReference type="Rhea" id="RHEA:64224"/>
        <dbReference type="Rhea" id="RHEA-COMP:11727"/>
        <dbReference type="Rhea" id="RHEA-COMP:13381"/>
        <dbReference type="ChEBI" id="CHEBI:13193"/>
        <dbReference type="ChEBI" id="CHEBI:15377"/>
        <dbReference type="ChEBI" id="CHEBI:15379"/>
        <dbReference type="ChEBI" id="CHEBI:17499"/>
        <dbReference type="ChEBI" id="CHEBI:65315"/>
        <dbReference type="ChEBI" id="CHEBI:136877"/>
    </reaction>
</comment>
<dbReference type="Gene3D" id="3.40.250.10">
    <property type="entry name" value="Rhodanese-like domain"/>
    <property type="match status" value="1"/>
</dbReference>
<dbReference type="InterPro" id="IPR001763">
    <property type="entry name" value="Rhodanese-like_dom"/>
</dbReference>
<dbReference type="InterPro" id="IPR036873">
    <property type="entry name" value="Rhodanese-like_dom_sf"/>
</dbReference>
<comment type="caution">
    <text evidence="3">The sequence shown here is derived from an EMBL/GenBank/DDBJ whole genome shotgun (WGS) entry which is preliminary data.</text>
</comment>
<dbReference type="NCBIfam" id="NF001136">
    <property type="entry name" value="PRK00142.1-4"/>
    <property type="match status" value="1"/>
</dbReference>
<keyword evidence="1" id="KW-0819">tRNA processing</keyword>
<dbReference type="HAMAP" id="MF_00469">
    <property type="entry name" value="TrhO"/>
    <property type="match status" value="1"/>
</dbReference>